<accession>A0A194UVY9</accession>
<sequence>MAVAVTVALDWEDFFSPPEILQMVESCYIMGRFAMVPLYSFVSTGWPTICTARAAFSIASRVVK</sequence>
<dbReference type="AlphaFoldDB" id="A0A194UVY9"/>
<protein>
    <submittedName>
        <fullName evidence="1">Uncharacterized protein</fullName>
    </submittedName>
</protein>
<organism evidence="1 2">
    <name type="scientific">Cytospora mali</name>
    <name type="common">Apple Valsa canker fungus</name>
    <name type="synonym">Valsa mali</name>
    <dbReference type="NCBI Taxonomy" id="578113"/>
    <lineage>
        <taxon>Eukaryota</taxon>
        <taxon>Fungi</taxon>
        <taxon>Dikarya</taxon>
        <taxon>Ascomycota</taxon>
        <taxon>Pezizomycotina</taxon>
        <taxon>Sordariomycetes</taxon>
        <taxon>Sordariomycetidae</taxon>
        <taxon>Diaporthales</taxon>
        <taxon>Cytosporaceae</taxon>
        <taxon>Cytospora</taxon>
    </lineage>
</organism>
<reference evidence="2" key="1">
    <citation type="submission" date="2014-12" db="EMBL/GenBank/DDBJ databases">
        <title>Genome Sequence of Valsa Canker Pathogens Uncovers a Specific Adaption of Colonization on Woody Bark.</title>
        <authorList>
            <person name="Yin Z."/>
            <person name="Liu H."/>
            <person name="Gao X."/>
            <person name="Li Z."/>
            <person name="Song N."/>
            <person name="Ke X."/>
            <person name="Dai Q."/>
            <person name="Wu Y."/>
            <person name="Sun Y."/>
            <person name="Xu J.-R."/>
            <person name="Kang Z.K."/>
            <person name="Wang L."/>
            <person name="Huang L."/>
        </authorList>
    </citation>
    <scope>NUCLEOTIDE SEQUENCE [LARGE SCALE GENOMIC DNA]</scope>
    <source>
        <strain evidence="2">SXYL134</strain>
    </source>
</reference>
<keyword evidence="2" id="KW-1185">Reference proteome</keyword>
<dbReference type="EMBL" id="KN714684">
    <property type="protein sequence ID" value="KUI55882.1"/>
    <property type="molecule type" value="Genomic_DNA"/>
</dbReference>
<evidence type="ECO:0000313" key="1">
    <source>
        <dbReference type="EMBL" id="KUI55882.1"/>
    </source>
</evidence>
<proteinExistence type="predicted"/>
<gene>
    <name evidence="1" type="ORF">VP1G_10778</name>
</gene>
<name>A0A194UVY9_CYTMA</name>
<dbReference type="Proteomes" id="UP000078576">
    <property type="component" value="Unassembled WGS sequence"/>
</dbReference>
<evidence type="ECO:0000313" key="2">
    <source>
        <dbReference type="Proteomes" id="UP000078576"/>
    </source>
</evidence>